<evidence type="ECO:0000256" key="1">
    <source>
        <dbReference type="SAM" id="MobiDB-lite"/>
    </source>
</evidence>
<dbReference type="Gramene" id="PVH36949">
    <property type="protein sequence ID" value="PVH36949"/>
    <property type="gene ID" value="PAHAL_6G204800"/>
</dbReference>
<dbReference type="Proteomes" id="UP000243499">
    <property type="component" value="Chromosome 6"/>
</dbReference>
<feature type="compositionally biased region" description="Basic and acidic residues" evidence="1">
    <location>
        <begin position="13"/>
        <end position="25"/>
    </location>
</feature>
<protein>
    <submittedName>
        <fullName evidence="2">Uncharacterized protein</fullName>
    </submittedName>
</protein>
<name>A0A2T8IH09_9POAL</name>
<feature type="compositionally biased region" description="Low complexity" evidence="1">
    <location>
        <begin position="28"/>
        <end position="44"/>
    </location>
</feature>
<dbReference type="AlphaFoldDB" id="A0A2T8IH09"/>
<feature type="region of interest" description="Disordered" evidence="1">
    <location>
        <begin position="1"/>
        <end position="56"/>
    </location>
</feature>
<accession>A0A2T8IH09</accession>
<reference evidence="2" key="1">
    <citation type="submission" date="2018-04" db="EMBL/GenBank/DDBJ databases">
        <title>WGS assembly of Panicum hallii.</title>
        <authorList>
            <person name="Lovell J."/>
            <person name="Jenkins J."/>
            <person name="Lowry D."/>
            <person name="Mamidi S."/>
            <person name="Sreedasyam A."/>
            <person name="Weng X."/>
            <person name="Barry K."/>
            <person name="Bonette J."/>
            <person name="Campitelli B."/>
            <person name="Daum C."/>
            <person name="Gordon S."/>
            <person name="Gould B."/>
            <person name="Lipzen A."/>
            <person name="Macqueen A."/>
            <person name="Palacio-Mejia J."/>
            <person name="Plott C."/>
            <person name="Shakirov E."/>
            <person name="Shu S."/>
            <person name="Yoshinaga Y."/>
            <person name="Zane M."/>
            <person name="Rokhsar D."/>
            <person name="Grimwood J."/>
            <person name="Schmutz J."/>
            <person name="Juenger T."/>
        </authorList>
    </citation>
    <scope>NUCLEOTIDE SEQUENCE [LARGE SCALE GENOMIC DNA]</scope>
    <source>
        <strain evidence="2">FIL2</strain>
    </source>
</reference>
<evidence type="ECO:0000313" key="2">
    <source>
        <dbReference type="EMBL" id="PVH36949.1"/>
    </source>
</evidence>
<proteinExistence type="predicted"/>
<organism evidence="2">
    <name type="scientific">Panicum hallii</name>
    <dbReference type="NCBI Taxonomy" id="206008"/>
    <lineage>
        <taxon>Eukaryota</taxon>
        <taxon>Viridiplantae</taxon>
        <taxon>Streptophyta</taxon>
        <taxon>Embryophyta</taxon>
        <taxon>Tracheophyta</taxon>
        <taxon>Spermatophyta</taxon>
        <taxon>Magnoliopsida</taxon>
        <taxon>Liliopsida</taxon>
        <taxon>Poales</taxon>
        <taxon>Poaceae</taxon>
        <taxon>PACMAD clade</taxon>
        <taxon>Panicoideae</taxon>
        <taxon>Panicodae</taxon>
        <taxon>Paniceae</taxon>
        <taxon>Panicinae</taxon>
        <taxon>Panicum</taxon>
        <taxon>Panicum sect. Panicum</taxon>
    </lineage>
</organism>
<sequence>MTGAAGRFGAELDGGRRDGSREGRRCLSWSPSPRRPWPSASSVRAPPPEVLQLQIV</sequence>
<gene>
    <name evidence="2" type="ORF">PAHAL_6G204800</name>
</gene>
<dbReference type="EMBL" id="CM008051">
    <property type="protein sequence ID" value="PVH36949.1"/>
    <property type="molecule type" value="Genomic_DNA"/>
</dbReference>